<dbReference type="Gene3D" id="1.10.10.1400">
    <property type="entry name" value="Terminase, small subunit, N-terminal DNA-binding domain, HTH motif"/>
    <property type="match status" value="1"/>
</dbReference>
<name>X0RYE4_9ZZZZ</name>
<gene>
    <name evidence="2" type="ORF">S01H1_03038</name>
</gene>
<organism evidence="2">
    <name type="scientific">marine sediment metagenome</name>
    <dbReference type="NCBI Taxonomy" id="412755"/>
    <lineage>
        <taxon>unclassified sequences</taxon>
        <taxon>metagenomes</taxon>
        <taxon>ecological metagenomes</taxon>
    </lineage>
</organism>
<dbReference type="InterPro" id="IPR038713">
    <property type="entry name" value="Terminase_Gp1_N_sf"/>
</dbReference>
<evidence type="ECO:0000256" key="1">
    <source>
        <dbReference type="SAM" id="MobiDB-lite"/>
    </source>
</evidence>
<protein>
    <recommendedName>
        <fullName evidence="3">Terminase small subunit</fullName>
    </recommendedName>
</protein>
<dbReference type="AlphaFoldDB" id="X0RYE4"/>
<evidence type="ECO:0008006" key="3">
    <source>
        <dbReference type="Google" id="ProtNLM"/>
    </source>
</evidence>
<feature type="region of interest" description="Disordered" evidence="1">
    <location>
        <begin position="1"/>
        <end position="25"/>
    </location>
</feature>
<reference evidence="2" key="1">
    <citation type="journal article" date="2014" name="Front. Microbiol.">
        <title>High frequency of phylogenetically diverse reductive dehalogenase-homologous genes in deep subseafloor sedimentary metagenomes.</title>
        <authorList>
            <person name="Kawai M."/>
            <person name="Futagami T."/>
            <person name="Toyoda A."/>
            <person name="Takaki Y."/>
            <person name="Nishi S."/>
            <person name="Hori S."/>
            <person name="Arai W."/>
            <person name="Tsubouchi T."/>
            <person name="Morono Y."/>
            <person name="Uchiyama I."/>
            <person name="Ito T."/>
            <person name="Fujiyama A."/>
            <person name="Inagaki F."/>
            <person name="Takami H."/>
        </authorList>
    </citation>
    <scope>NUCLEOTIDE SEQUENCE</scope>
    <source>
        <strain evidence="2">Expedition CK06-06</strain>
    </source>
</reference>
<dbReference type="EMBL" id="BARS01001592">
    <property type="protein sequence ID" value="GAF73854.1"/>
    <property type="molecule type" value="Genomic_DNA"/>
</dbReference>
<feature type="non-terminal residue" evidence="2">
    <location>
        <position position="205"/>
    </location>
</feature>
<comment type="caution">
    <text evidence="2">The sequence shown here is derived from an EMBL/GenBank/DDBJ whole genome shotgun (WGS) entry which is preliminary data.</text>
</comment>
<evidence type="ECO:0000313" key="2">
    <source>
        <dbReference type="EMBL" id="GAF73854.1"/>
    </source>
</evidence>
<proteinExistence type="predicted"/>
<feature type="compositionally biased region" description="Basic residues" evidence="1">
    <location>
        <begin position="1"/>
        <end position="17"/>
    </location>
</feature>
<sequence>MAKKKKSRSGTRSKRPKQVFDEPAQPTAADVLNILGPREKGARRLTKRQRKLILEVVRNPSGTNKEWGEAAGYAPSSAKQKAWDTLQKTNVREAVRELLNGNPATSLKGLTKTLAEGLQAKETKFFQEKGRVTDEREVIDHGTRHRYMDSGLKLHGALGHDANPDAPAGGMSFSIMLGKMGTDDDREDMVDALIAVRVTRGMHPT</sequence>
<accession>X0RYE4</accession>